<dbReference type="GO" id="GO:0004177">
    <property type="term" value="F:aminopeptidase activity"/>
    <property type="evidence" value="ECO:0007669"/>
    <property type="project" value="UniProtKB-KW"/>
</dbReference>
<dbReference type="InterPro" id="IPR007484">
    <property type="entry name" value="Peptidase_M28"/>
</dbReference>
<feature type="signal peptide" evidence="7">
    <location>
        <begin position="1"/>
        <end position="20"/>
    </location>
</feature>
<keyword evidence="3 7" id="KW-0645">Protease</keyword>
<dbReference type="GeneID" id="30024154"/>
<reference evidence="10 11" key="1">
    <citation type="journal article" date="2016" name="Genome Biol. Evol.">
        <title>Divergent and convergent evolution of fungal pathogenicity.</title>
        <authorList>
            <person name="Shang Y."/>
            <person name="Xiao G."/>
            <person name="Zheng P."/>
            <person name="Cen K."/>
            <person name="Zhan S."/>
            <person name="Wang C."/>
        </authorList>
    </citation>
    <scope>NUCLEOTIDE SEQUENCE [LARGE SCALE GENOMIC DNA]</scope>
    <source>
        <strain evidence="10 11">ARSEF 2679</strain>
    </source>
</reference>
<keyword evidence="7" id="KW-0732">Signal</keyword>
<dbReference type="Gene3D" id="3.40.630.10">
    <property type="entry name" value="Zn peptidases"/>
    <property type="match status" value="1"/>
</dbReference>
<dbReference type="SUPFAM" id="SSF53187">
    <property type="entry name" value="Zn-dependent exopeptidases"/>
    <property type="match status" value="1"/>
</dbReference>
<dbReference type="RefSeq" id="XP_018701481.1">
    <property type="nucleotide sequence ID" value="XM_018851465.1"/>
</dbReference>
<evidence type="ECO:0000313" key="10">
    <source>
        <dbReference type="EMBL" id="OAA55757.1"/>
    </source>
</evidence>
<evidence type="ECO:0000256" key="1">
    <source>
        <dbReference type="ARBA" id="ARBA00001947"/>
    </source>
</evidence>
<name>A0A167NNK7_CORFA</name>
<keyword evidence="11" id="KW-1185">Reference proteome</keyword>
<dbReference type="PANTHER" id="PTHR12147:SF26">
    <property type="entry name" value="PEPTIDASE M28 DOMAIN-CONTAINING PROTEIN"/>
    <property type="match status" value="1"/>
</dbReference>
<proteinExistence type="inferred from homology"/>
<evidence type="ECO:0000256" key="3">
    <source>
        <dbReference type="ARBA" id="ARBA00022670"/>
    </source>
</evidence>
<sequence>MKLSMTTALGALLLAGLSYAADQLTADKIASDITVEGLRNTLQKFEQIARDNNGNRAHGTSGYNASRDFIVEHLEKQLGDSFDFYVQKFTFDRSRLPSWNIIAETKLGDPNNVVMLGAHLDGVRAGPGINDDGSGSAAILEIATSLKNYTGLKNKIRFGWWGAEELGLYGSIHYVDNLNESEKAKIRFYFNYDMIGSIRPDLVVYSNNAAHMYGAKPLFEYLTAAGASPKYERFDGGSDYVPFVAAGIPSSGIFTGIDNGADPCYHRACDDLTNINWDIYEKSAKAAASVSAKLALSLDGAPPRGKPQAQLTQSSVRWRHLE</sequence>
<dbReference type="PANTHER" id="PTHR12147">
    <property type="entry name" value="METALLOPEPTIDASE M28 FAMILY MEMBER"/>
    <property type="match status" value="1"/>
</dbReference>
<dbReference type="EC" id="3.4.-.-" evidence="7"/>
<dbReference type="EMBL" id="AZHB01000024">
    <property type="protein sequence ID" value="OAA55757.1"/>
    <property type="molecule type" value="Genomic_DNA"/>
</dbReference>
<dbReference type="GO" id="GO:0008235">
    <property type="term" value="F:metalloexopeptidase activity"/>
    <property type="evidence" value="ECO:0007669"/>
    <property type="project" value="InterPro"/>
</dbReference>
<keyword evidence="6 7" id="KW-0862">Zinc</keyword>
<comment type="caution">
    <text evidence="10">The sequence shown here is derived from an EMBL/GenBank/DDBJ whole genome shotgun (WGS) entry which is preliminary data.</text>
</comment>
<keyword evidence="4 7" id="KW-0479">Metal-binding</keyword>
<evidence type="ECO:0000256" key="7">
    <source>
        <dbReference type="RuleBase" id="RU361240"/>
    </source>
</evidence>
<keyword evidence="10" id="KW-0031">Aminopeptidase</keyword>
<dbReference type="InterPro" id="IPR045175">
    <property type="entry name" value="M28_fam"/>
</dbReference>
<dbReference type="Pfam" id="PF04389">
    <property type="entry name" value="Peptidase_M28"/>
    <property type="match status" value="1"/>
</dbReference>
<evidence type="ECO:0000256" key="4">
    <source>
        <dbReference type="ARBA" id="ARBA00022723"/>
    </source>
</evidence>
<evidence type="ECO:0000259" key="9">
    <source>
        <dbReference type="Pfam" id="PF04389"/>
    </source>
</evidence>
<dbReference type="STRING" id="1081104.A0A167NNK7"/>
<dbReference type="Proteomes" id="UP000076744">
    <property type="component" value="Unassembled WGS sequence"/>
</dbReference>
<evidence type="ECO:0000313" key="11">
    <source>
        <dbReference type="Proteomes" id="UP000076744"/>
    </source>
</evidence>
<evidence type="ECO:0000256" key="8">
    <source>
        <dbReference type="SAM" id="MobiDB-lite"/>
    </source>
</evidence>
<accession>A0A167NNK7</accession>
<dbReference type="GO" id="GO:0006508">
    <property type="term" value="P:proteolysis"/>
    <property type="evidence" value="ECO:0007669"/>
    <property type="project" value="UniProtKB-KW"/>
</dbReference>
<feature type="chain" id="PRO_5007749248" description="Peptide hydrolase" evidence="7">
    <location>
        <begin position="21"/>
        <end position="322"/>
    </location>
</feature>
<gene>
    <name evidence="10" type="ORF">ISF_07862</name>
</gene>
<evidence type="ECO:0000256" key="5">
    <source>
        <dbReference type="ARBA" id="ARBA00022801"/>
    </source>
</evidence>
<feature type="domain" description="Peptidase M28" evidence="9">
    <location>
        <begin position="100"/>
        <end position="289"/>
    </location>
</feature>
<dbReference type="OrthoDB" id="10013407at2759"/>
<feature type="region of interest" description="Disordered" evidence="8">
    <location>
        <begin position="301"/>
        <end position="322"/>
    </location>
</feature>
<dbReference type="GO" id="GO:0046872">
    <property type="term" value="F:metal ion binding"/>
    <property type="evidence" value="ECO:0007669"/>
    <property type="project" value="UniProtKB-KW"/>
</dbReference>
<comment type="similarity">
    <text evidence="2">Belongs to the peptidase M28 family. M28B subfamily.</text>
</comment>
<comment type="cofactor">
    <cofactor evidence="1">
        <name>Zn(2+)</name>
        <dbReference type="ChEBI" id="CHEBI:29105"/>
    </cofactor>
</comment>
<keyword evidence="5 7" id="KW-0378">Hydrolase</keyword>
<organism evidence="10 11">
    <name type="scientific">Cordyceps fumosorosea (strain ARSEF 2679)</name>
    <name type="common">Isaria fumosorosea</name>
    <dbReference type="NCBI Taxonomy" id="1081104"/>
    <lineage>
        <taxon>Eukaryota</taxon>
        <taxon>Fungi</taxon>
        <taxon>Dikarya</taxon>
        <taxon>Ascomycota</taxon>
        <taxon>Pezizomycotina</taxon>
        <taxon>Sordariomycetes</taxon>
        <taxon>Hypocreomycetidae</taxon>
        <taxon>Hypocreales</taxon>
        <taxon>Cordycipitaceae</taxon>
        <taxon>Cordyceps</taxon>
    </lineage>
</organism>
<protein>
    <recommendedName>
        <fullName evidence="7">Peptide hydrolase</fullName>
        <ecNumber evidence="7">3.4.-.-</ecNumber>
    </recommendedName>
</protein>
<evidence type="ECO:0000256" key="2">
    <source>
        <dbReference type="ARBA" id="ARBA00005634"/>
    </source>
</evidence>
<dbReference type="AlphaFoldDB" id="A0A167NNK7"/>
<evidence type="ECO:0000256" key="6">
    <source>
        <dbReference type="ARBA" id="ARBA00022833"/>
    </source>
</evidence>